<keyword evidence="3" id="KW-1185">Reference proteome</keyword>
<protein>
    <submittedName>
        <fullName evidence="2">Aldo/keto reductase</fullName>
    </submittedName>
</protein>
<gene>
    <name evidence="2" type="ORF">E9677_17090</name>
</gene>
<dbReference type="RefSeq" id="WP_136559276.1">
    <property type="nucleotide sequence ID" value="NZ_STGT01000004.1"/>
</dbReference>
<dbReference type="CDD" id="cd19091">
    <property type="entry name" value="AKR_PsAKR"/>
    <property type="match status" value="1"/>
</dbReference>
<organism evidence="2 3">
    <name type="scientific">Rhizobium rhizophilum</name>
    <dbReference type="NCBI Taxonomy" id="1850373"/>
    <lineage>
        <taxon>Bacteria</taxon>
        <taxon>Pseudomonadati</taxon>
        <taxon>Pseudomonadota</taxon>
        <taxon>Alphaproteobacteria</taxon>
        <taxon>Hyphomicrobiales</taxon>
        <taxon>Rhizobiaceae</taxon>
        <taxon>Rhizobium/Agrobacterium group</taxon>
        <taxon>Rhizobium</taxon>
    </lineage>
</organism>
<feature type="domain" description="NADP-dependent oxidoreductase" evidence="1">
    <location>
        <begin position="15"/>
        <end position="318"/>
    </location>
</feature>
<dbReference type="Gene3D" id="3.20.20.100">
    <property type="entry name" value="NADP-dependent oxidoreductase domain"/>
    <property type="match status" value="1"/>
</dbReference>
<evidence type="ECO:0000313" key="3">
    <source>
        <dbReference type="Proteomes" id="UP000309667"/>
    </source>
</evidence>
<dbReference type="InterPro" id="IPR050523">
    <property type="entry name" value="AKR_Detox_Biosynth"/>
</dbReference>
<dbReference type="PANTHER" id="PTHR43364">
    <property type="entry name" value="NADH-SPECIFIC METHYLGLYOXAL REDUCTASE-RELATED"/>
    <property type="match status" value="1"/>
</dbReference>
<proteinExistence type="predicted"/>
<name>A0ABY2QRI7_9HYPH</name>
<dbReference type="PANTHER" id="PTHR43364:SF18">
    <property type="entry name" value="OXIDOREDUCTASE"/>
    <property type="match status" value="1"/>
</dbReference>
<comment type="caution">
    <text evidence="2">The sequence shown here is derived from an EMBL/GenBank/DDBJ whole genome shotgun (WGS) entry which is preliminary data.</text>
</comment>
<reference evidence="2 3" key="1">
    <citation type="submission" date="2019-04" db="EMBL/GenBank/DDBJ databases">
        <title>Genome sequence of strain 7209-2.</title>
        <authorList>
            <person name="Gao J."/>
            <person name="Sun J."/>
        </authorList>
    </citation>
    <scope>NUCLEOTIDE SEQUENCE [LARGE SCALE GENOMIC DNA]</scope>
    <source>
        <strain evidence="2 3">7209-2</strain>
    </source>
</reference>
<dbReference type="InterPro" id="IPR023210">
    <property type="entry name" value="NADP_OxRdtase_dom"/>
</dbReference>
<dbReference type="Proteomes" id="UP000309667">
    <property type="component" value="Unassembled WGS sequence"/>
</dbReference>
<dbReference type="Pfam" id="PF00248">
    <property type="entry name" value="Aldo_ket_red"/>
    <property type="match status" value="1"/>
</dbReference>
<sequence length="349" mass="38146">MRYNMLGRTGLLVSELSLGTMTFGNSQWGAIGGVHQTGAEQIIRCGLDAGVNLLDTADIYSSGQSEEITGAALRNLGVRRHDVLVSTKTFGQASGGQNDRGSSRAHILDSLHASLKRMKLDYVDLYQLHGFDPLTPMEQSLSALDYLVRQGAVRYIGVSNWAAWQIAQAMGVTERLGLTPLSSVQAYYSLAGREIEHEIAPLVSAVGLGLVCWSPLAGGMLSGKFDRNSEGDQQGRRTTVPFPPLDIDRTYDLIDELRSIADAYGASLAQIALAWLLHRKTVSTVLIGAKRVEQMQENLGATKIELERSDLDRLDAVSKLALIYPQWMQEVFDGGRSEQIAALGQRNRR</sequence>
<evidence type="ECO:0000313" key="2">
    <source>
        <dbReference type="EMBL" id="THV12482.1"/>
    </source>
</evidence>
<dbReference type="EMBL" id="STGT01000004">
    <property type="protein sequence ID" value="THV12482.1"/>
    <property type="molecule type" value="Genomic_DNA"/>
</dbReference>
<evidence type="ECO:0000259" key="1">
    <source>
        <dbReference type="Pfam" id="PF00248"/>
    </source>
</evidence>
<accession>A0ABY2QRI7</accession>
<dbReference type="InterPro" id="IPR036812">
    <property type="entry name" value="NAD(P)_OxRdtase_dom_sf"/>
</dbReference>
<dbReference type="SUPFAM" id="SSF51430">
    <property type="entry name" value="NAD(P)-linked oxidoreductase"/>
    <property type="match status" value="1"/>
</dbReference>